<feature type="region of interest" description="Disordered" evidence="1">
    <location>
        <begin position="99"/>
        <end position="190"/>
    </location>
</feature>
<reference evidence="2 3" key="1">
    <citation type="submission" date="2018-06" db="EMBL/GenBank/DDBJ databases">
        <authorList>
            <consortium name="Pathogen Informatics"/>
            <person name="Doyle S."/>
        </authorList>
    </citation>
    <scope>NUCLEOTIDE SEQUENCE [LARGE SCALE GENOMIC DNA]</scope>
    <source>
        <strain evidence="2 3">NCTC10894</strain>
    </source>
</reference>
<gene>
    <name evidence="2" type="ORF">NCTC10894_02622</name>
</gene>
<sequence>MSLAAPAAMDMTKTPAASAGRGFSFRAATSRPRVLQSWAACTLKGAGESQQASTPMLQQRRRGPCVGLAHQSAGARDVPAKPSCSWRPASWLRRARPMHAGGPAQHQRPFDIRRANRQQRDRRMGRSSGSRHSSSCDERNRAQPLAGGVGEHRQGGKPRYSDRHGRSRSSLARPRKETKPSHNGSGQAPMLGACPLYPRFPHLDRILYGTEAMGASVPMAASSEQGRNYKSEFV</sequence>
<name>A0AAJ4ZN17_9RALS</name>
<protein>
    <submittedName>
        <fullName evidence="2">Uncharacterized protein</fullName>
    </submittedName>
</protein>
<feature type="compositionally biased region" description="Basic and acidic residues" evidence="1">
    <location>
        <begin position="108"/>
        <end position="124"/>
    </location>
</feature>
<dbReference type="Proteomes" id="UP000255008">
    <property type="component" value="Unassembled WGS sequence"/>
</dbReference>
<organism evidence="2 3">
    <name type="scientific">Ralstonia mannitolilytica</name>
    <dbReference type="NCBI Taxonomy" id="105219"/>
    <lineage>
        <taxon>Bacteria</taxon>
        <taxon>Pseudomonadati</taxon>
        <taxon>Pseudomonadota</taxon>
        <taxon>Betaproteobacteria</taxon>
        <taxon>Burkholderiales</taxon>
        <taxon>Burkholderiaceae</taxon>
        <taxon>Ralstonia</taxon>
    </lineage>
</organism>
<accession>A0AAJ4ZN17</accession>
<dbReference type="AlphaFoldDB" id="A0AAJ4ZN17"/>
<feature type="compositionally biased region" description="Polar residues" evidence="1">
    <location>
        <begin position="48"/>
        <end position="57"/>
    </location>
</feature>
<evidence type="ECO:0000256" key="1">
    <source>
        <dbReference type="SAM" id="MobiDB-lite"/>
    </source>
</evidence>
<proteinExistence type="predicted"/>
<feature type="region of interest" description="Disordered" evidence="1">
    <location>
        <begin position="1"/>
        <end position="22"/>
    </location>
</feature>
<evidence type="ECO:0000313" key="3">
    <source>
        <dbReference type="Proteomes" id="UP000255008"/>
    </source>
</evidence>
<dbReference type="EMBL" id="UGVE01000001">
    <property type="protein sequence ID" value="SUD98239.1"/>
    <property type="molecule type" value="Genomic_DNA"/>
</dbReference>
<comment type="caution">
    <text evidence="2">The sequence shown here is derived from an EMBL/GenBank/DDBJ whole genome shotgun (WGS) entry which is preliminary data.</text>
</comment>
<feature type="compositionally biased region" description="Basic and acidic residues" evidence="1">
    <location>
        <begin position="150"/>
        <end position="164"/>
    </location>
</feature>
<feature type="region of interest" description="Disordered" evidence="1">
    <location>
        <begin position="45"/>
        <end position="85"/>
    </location>
</feature>
<evidence type="ECO:0000313" key="2">
    <source>
        <dbReference type="EMBL" id="SUD98239.1"/>
    </source>
</evidence>